<evidence type="ECO:0000313" key="4">
    <source>
        <dbReference type="EMBL" id="SMA35814.1"/>
    </source>
</evidence>
<keyword evidence="5" id="KW-1185">Reference proteome</keyword>
<dbReference type="UniPathway" id="UPA00232"/>
<accession>A0A1X7AFF4</accession>
<name>A0A1X7AFF4_9GAMM</name>
<dbReference type="HAMAP" id="MF_02215">
    <property type="entry name" value="UbiJ"/>
    <property type="match status" value="1"/>
</dbReference>
<protein>
    <recommendedName>
        <fullName evidence="1">Ubiquinone biosynthesis accessory factor UbiJ</fullName>
    </recommendedName>
</protein>
<dbReference type="Proteomes" id="UP000196573">
    <property type="component" value="Unassembled WGS sequence"/>
</dbReference>
<dbReference type="AlphaFoldDB" id="A0A1X7AFF4"/>
<evidence type="ECO:0000256" key="2">
    <source>
        <dbReference type="SAM" id="Coils"/>
    </source>
</evidence>
<dbReference type="InterPro" id="IPR038989">
    <property type="entry name" value="UbiJ"/>
</dbReference>
<dbReference type="RefSeq" id="WP_087106646.1">
    <property type="nucleotide sequence ID" value="NZ_CBCSCN010000004.1"/>
</dbReference>
<organism evidence="4 5">
    <name type="scientific">Parendozoicomonas haliclonae</name>
    <dbReference type="NCBI Taxonomy" id="1960125"/>
    <lineage>
        <taxon>Bacteria</taxon>
        <taxon>Pseudomonadati</taxon>
        <taxon>Pseudomonadota</taxon>
        <taxon>Gammaproteobacteria</taxon>
        <taxon>Oceanospirillales</taxon>
        <taxon>Endozoicomonadaceae</taxon>
        <taxon>Parendozoicomonas</taxon>
    </lineage>
</organism>
<evidence type="ECO:0000259" key="3">
    <source>
        <dbReference type="Pfam" id="PF02036"/>
    </source>
</evidence>
<feature type="domain" description="SCP2" evidence="3">
    <location>
        <begin position="32"/>
        <end position="123"/>
    </location>
</feature>
<dbReference type="PANTHER" id="PTHR38693">
    <property type="entry name" value="UBIQUINONE BIOSYNTHESIS PROTEIN UBIJ"/>
    <property type="match status" value="1"/>
</dbReference>
<keyword evidence="1" id="KW-0831">Ubiquinone biosynthesis</keyword>
<comment type="subcellular location">
    <subcellularLocation>
        <location evidence="1">Cytoplasm</location>
    </subcellularLocation>
</comment>
<evidence type="ECO:0000256" key="1">
    <source>
        <dbReference type="HAMAP-Rule" id="MF_02215"/>
    </source>
</evidence>
<sequence length="228" mass="25181">MSEDSNGEQAGGWLSSMPGVAARMAFEQAAARIIQLDTVTAQRLQALDDRVLQVSSTTPVLDIYVRMGEKPTILAVWEHEVDCRLEGSAVELMRLALSDEPLVFLQQSGITLTGNSDLLNTAAAIAREADFDWEGQLAKYTGGIFAHMLGSVVRSGHRSARKTADIMLTNLPEFIQEELRVLPPVGEVDAFREDLDELRLAADRLQARVARLDKDLMERQDQSASDRE</sequence>
<keyword evidence="2" id="KW-0175">Coiled coil</keyword>
<dbReference type="OrthoDB" id="9796077at2"/>
<reference evidence="4 5" key="1">
    <citation type="submission" date="2017-03" db="EMBL/GenBank/DDBJ databases">
        <authorList>
            <person name="Afonso C.L."/>
            <person name="Miller P.J."/>
            <person name="Scott M.A."/>
            <person name="Spackman E."/>
            <person name="Goraichik I."/>
            <person name="Dimitrov K.M."/>
            <person name="Suarez D.L."/>
            <person name="Swayne D.E."/>
        </authorList>
    </citation>
    <scope>NUCLEOTIDE SEQUENCE [LARGE SCALE GENOMIC DNA]</scope>
    <source>
        <strain evidence="4">SB41UT1</strain>
    </source>
</reference>
<feature type="coiled-coil region" evidence="2">
    <location>
        <begin position="188"/>
        <end position="222"/>
    </location>
</feature>
<comment type="pathway">
    <text evidence="1">Cofactor biosynthesis; ubiquinone biosynthesis.</text>
</comment>
<keyword evidence="1" id="KW-0963">Cytoplasm</keyword>
<dbReference type="EMBL" id="FWPT01000001">
    <property type="protein sequence ID" value="SMA35814.1"/>
    <property type="molecule type" value="Genomic_DNA"/>
</dbReference>
<dbReference type="InterPro" id="IPR003033">
    <property type="entry name" value="SCP2_sterol-bd_dom"/>
</dbReference>
<dbReference type="PANTHER" id="PTHR38693:SF1">
    <property type="entry name" value="UBIQUINONE BIOSYNTHESIS ACCESSORY FACTOR UBIJ"/>
    <property type="match status" value="1"/>
</dbReference>
<proteinExistence type="inferred from homology"/>
<evidence type="ECO:0000313" key="5">
    <source>
        <dbReference type="Proteomes" id="UP000196573"/>
    </source>
</evidence>
<dbReference type="Pfam" id="PF02036">
    <property type="entry name" value="SCP2"/>
    <property type="match status" value="1"/>
</dbReference>
<dbReference type="GO" id="GO:0006744">
    <property type="term" value="P:ubiquinone biosynthetic process"/>
    <property type="evidence" value="ECO:0007669"/>
    <property type="project" value="UniProtKB-UniRule"/>
</dbReference>
<dbReference type="GO" id="GO:0005737">
    <property type="term" value="C:cytoplasm"/>
    <property type="evidence" value="ECO:0007669"/>
    <property type="project" value="UniProtKB-SubCell"/>
</dbReference>
<gene>
    <name evidence="1" type="primary">ubiJ</name>
    <name evidence="4" type="ORF">EHSB41UT_00562</name>
</gene>
<comment type="similarity">
    <text evidence="1">Belongs to the UbiJ family.</text>
</comment>
<comment type="function">
    <text evidence="1">Required for ubiquinone (coenzyme Q) biosynthesis. Binds hydrophobic ubiquinone biosynthetic intermediates via its SCP2 domain and is essential for the stability of the Ubi complex. May constitute a docking platform where Ubi enzymes assemble and access their SCP2-bound polyprenyl substrates.</text>
</comment>